<proteinExistence type="inferred from homology"/>
<dbReference type="InterPro" id="IPR012340">
    <property type="entry name" value="NA-bd_OB-fold"/>
</dbReference>
<dbReference type="Gene3D" id="3.30.930.10">
    <property type="entry name" value="Bira Bifunctional Protein, Domain 2"/>
    <property type="match status" value="1"/>
</dbReference>
<keyword evidence="2" id="KW-0436">Ligase</keyword>
<dbReference type="NCBIfam" id="NF001750">
    <property type="entry name" value="PRK00476.1"/>
    <property type="match status" value="1"/>
</dbReference>
<dbReference type="SUPFAM" id="SSF55681">
    <property type="entry name" value="Class II aaRS and biotin synthetases"/>
    <property type="match status" value="1"/>
</dbReference>
<dbReference type="InterPro" id="IPR045864">
    <property type="entry name" value="aa-tRNA-synth_II/BPL/LPL"/>
</dbReference>
<dbReference type="InterPro" id="IPR004365">
    <property type="entry name" value="NA-bd_OB_tRNA"/>
</dbReference>
<dbReference type="InterPro" id="IPR004115">
    <property type="entry name" value="GAD-like_sf"/>
</dbReference>
<evidence type="ECO:0000313" key="7">
    <source>
        <dbReference type="EMBL" id="CAD7234885.1"/>
    </source>
</evidence>
<evidence type="ECO:0000256" key="1">
    <source>
        <dbReference type="ARBA" id="ARBA00006303"/>
    </source>
</evidence>
<dbReference type="GO" id="GO:0004815">
    <property type="term" value="F:aspartate-tRNA ligase activity"/>
    <property type="evidence" value="ECO:0007669"/>
    <property type="project" value="TreeGrafter"/>
</dbReference>
<organism evidence="7">
    <name type="scientific">Cyprideis torosa</name>
    <dbReference type="NCBI Taxonomy" id="163714"/>
    <lineage>
        <taxon>Eukaryota</taxon>
        <taxon>Metazoa</taxon>
        <taxon>Ecdysozoa</taxon>
        <taxon>Arthropoda</taxon>
        <taxon>Crustacea</taxon>
        <taxon>Oligostraca</taxon>
        <taxon>Ostracoda</taxon>
        <taxon>Podocopa</taxon>
        <taxon>Podocopida</taxon>
        <taxon>Cytherocopina</taxon>
        <taxon>Cytheroidea</taxon>
        <taxon>Cytherideidae</taxon>
        <taxon>Cyprideis</taxon>
    </lineage>
</organism>
<dbReference type="HAMAP" id="MF_00044">
    <property type="entry name" value="Asp_tRNA_synth_type1"/>
    <property type="match status" value="1"/>
</dbReference>
<dbReference type="InterPro" id="IPR002312">
    <property type="entry name" value="Asp/Asn-tRNA-synth_IIb"/>
</dbReference>
<dbReference type="PRINTS" id="PR01042">
    <property type="entry name" value="TRNASYNTHASP"/>
</dbReference>
<dbReference type="Pfam" id="PF02938">
    <property type="entry name" value="GAD"/>
    <property type="match status" value="1"/>
</dbReference>
<dbReference type="InterPro" id="IPR047090">
    <property type="entry name" value="AspRS_core"/>
</dbReference>
<dbReference type="GO" id="GO:0006422">
    <property type="term" value="P:aspartyl-tRNA aminoacylation"/>
    <property type="evidence" value="ECO:0007669"/>
    <property type="project" value="TreeGrafter"/>
</dbReference>
<dbReference type="PANTHER" id="PTHR22594:SF5">
    <property type="entry name" value="ASPARTATE--TRNA LIGASE, MITOCHONDRIAL"/>
    <property type="match status" value="1"/>
</dbReference>
<keyword evidence="5" id="KW-0648">Protein biosynthesis</keyword>
<dbReference type="GO" id="GO:0003676">
    <property type="term" value="F:nucleic acid binding"/>
    <property type="evidence" value="ECO:0007669"/>
    <property type="project" value="InterPro"/>
</dbReference>
<dbReference type="GO" id="GO:0005737">
    <property type="term" value="C:cytoplasm"/>
    <property type="evidence" value="ECO:0007669"/>
    <property type="project" value="InterPro"/>
</dbReference>
<dbReference type="PROSITE" id="PS50862">
    <property type="entry name" value="AA_TRNA_LIGASE_II"/>
    <property type="match status" value="1"/>
</dbReference>
<accession>A0A7R8ZSI4</accession>
<dbReference type="SUPFAM" id="SSF55261">
    <property type="entry name" value="GAD domain-like"/>
    <property type="match status" value="1"/>
</dbReference>
<dbReference type="PANTHER" id="PTHR22594">
    <property type="entry name" value="ASPARTYL/LYSYL-TRNA SYNTHETASE"/>
    <property type="match status" value="1"/>
</dbReference>
<dbReference type="AlphaFoldDB" id="A0A7R8ZSI4"/>
<dbReference type="Pfam" id="PF01336">
    <property type="entry name" value="tRNA_anti-codon"/>
    <property type="match status" value="1"/>
</dbReference>
<dbReference type="GO" id="GO:0005524">
    <property type="term" value="F:ATP binding"/>
    <property type="evidence" value="ECO:0007669"/>
    <property type="project" value="UniProtKB-KW"/>
</dbReference>
<dbReference type="Pfam" id="PF00152">
    <property type="entry name" value="tRNA-synt_2"/>
    <property type="match status" value="1"/>
</dbReference>
<dbReference type="OrthoDB" id="439710at2759"/>
<dbReference type="SUPFAM" id="SSF50249">
    <property type="entry name" value="Nucleic acid-binding proteins"/>
    <property type="match status" value="1"/>
</dbReference>
<evidence type="ECO:0000256" key="5">
    <source>
        <dbReference type="ARBA" id="ARBA00022917"/>
    </source>
</evidence>
<dbReference type="InterPro" id="IPR047089">
    <property type="entry name" value="Asp-tRNA-ligase_1_N"/>
</dbReference>
<dbReference type="Gene3D" id="3.30.1360.30">
    <property type="entry name" value="GAD-like domain"/>
    <property type="match status" value="1"/>
</dbReference>
<dbReference type="EMBL" id="OB670282">
    <property type="protein sequence ID" value="CAD7234885.1"/>
    <property type="molecule type" value="Genomic_DNA"/>
</dbReference>
<evidence type="ECO:0000256" key="6">
    <source>
        <dbReference type="ARBA" id="ARBA00023146"/>
    </source>
</evidence>
<dbReference type="InterPro" id="IPR004364">
    <property type="entry name" value="Aa-tRNA-synt_II"/>
</dbReference>
<dbReference type="Gene3D" id="2.40.50.140">
    <property type="entry name" value="Nucleic acid-binding proteins"/>
    <property type="match status" value="1"/>
</dbReference>
<gene>
    <name evidence="7" type="ORF">CTOB1V02_LOCUS12701</name>
</gene>
<dbReference type="NCBIfam" id="TIGR00459">
    <property type="entry name" value="aspS_bact"/>
    <property type="match status" value="1"/>
</dbReference>
<keyword evidence="6" id="KW-0030">Aminoacyl-tRNA synthetase</keyword>
<sequence length="595" mass="67084">MDALGALRRTHYCDVLGKKNIGEEVVLMGWVLRRRDHGGVIFIDLRDRRGLTQVVFNPAVSEEVHAKAHQLRSEWVLAVRGKVVARPGEMANPKLATGEIEVLASELLILNRSETPPFPLDEETDVSDTLRLQYRYLDLRRPEMCGNLVTRHKTTQAIRSFLNASDFLEIETPMLTRSTPEGARDYLVPSRVSAGRFYALPQSPQLFKQLLMMAGMDRYYQIVKCFRDEDLRADRQPEFTQIDMEMSFVDEQQVMEVTEGLIANLFQATLAQDVAPPFKKITYASAMARYGTDRPDMRFGLELVDLTEIAESCSFQVFQKAVERGGEVRAINAKKSASLSRKDLDNLTEYVLRFGAKGLAWVKVKAQGEWQSPIAKFFTEEERHLIAAKLEAQEGDLLFFGADTPSVVFQSLGELRLELGRRLNLIEEGVFDFVWVTDFPLVEYDEKEKRYQALHHPFTAPKEEDVALLASDPSRVISRAYDLVLNGTEIGGGSIRIHSKELQAEVLKVLAIGQEEAEEKFGFLLRALELGAPPHGGIAFGLDRLLMIITGSTSIRDVIAFPKTQKATCPLTDAPASVARQQLTELHLRPDWKEQ</sequence>
<keyword evidence="4" id="KW-0067">ATP-binding</keyword>
<dbReference type="InterPro" id="IPR006195">
    <property type="entry name" value="aa-tRNA-synth_II"/>
</dbReference>
<dbReference type="CDD" id="cd00777">
    <property type="entry name" value="AspRS_core"/>
    <property type="match status" value="1"/>
</dbReference>
<dbReference type="CDD" id="cd04317">
    <property type="entry name" value="EcAspRS_like_N"/>
    <property type="match status" value="1"/>
</dbReference>
<evidence type="ECO:0000256" key="3">
    <source>
        <dbReference type="ARBA" id="ARBA00022741"/>
    </source>
</evidence>
<evidence type="ECO:0000256" key="2">
    <source>
        <dbReference type="ARBA" id="ARBA00022598"/>
    </source>
</evidence>
<dbReference type="InterPro" id="IPR029351">
    <property type="entry name" value="GAD_dom"/>
</dbReference>
<name>A0A7R8ZSI4_9CRUS</name>
<comment type="similarity">
    <text evidence="1">Belongs to the class-II aminoacyl-tRNA synthetase family. Type 1 subfamily.</text>
</comment>
<protein>
    <submittedName>
        <fullName evidence="7">Uncharacterized protein</fullName>
    </submittedName>
</protein>
<dbReference type="InterPro" id="IPR004524">
    <property type="entry name" value="Asp-tRNA-ligase_1"/>
</dbReference>
<evidence type="ECO:0000256" key="4">
    <source>
        <dbReference type="ARBA" id="ARBA00022840"/>
    </source>
</evidence>
<reference evidence="7" key="1">
    <citation type="submission" date="2020-11" db="EMBL/GenBank/DDBJ databases">
        <authorList>
            <person name="Tran Van P."/>
        </authorList>
    </citation>
    <scope>NUCLEOTIDE SEQUENCE</scope>
</reference>
<keyword evidence="3" id="KW-0547">Nucleotide-binding</keyword>